<dbReference type="Gene3D" id="1.10.510.10">
    <property type="entry name" value="Transferase(Phosphotransferase) domain 1"/>
    <property type="match status" value="1"/>
</dbReference>
<dbReference type="Gene3D" id="3.30.200.20">
    <property type="entry name" value="Phosphorylase Kinase, domain 1"/>
    <property type="match status" value="1"/>
</dbReference>
<dbReference type="Gene3D" id="2.130.10.10">
    <property type="entry name" value="YVTN repeat-like/Quinoprotein amine dehydrogenase"/>
    <property type="match status" value="1"/>
</dbReference>
<keyword evidence="5" id="KW-0256">Endoplasmic reticulum</keyword>
<evidence type="ECO:0000256" key="3">
    <source>
        <dbReference type="ARBA" id="ARBA00022741"/>
    </source>
</evidence>
<evidence type="ECO:0000256" key="10">
    <source>
        <dbReference type="ARBA" id="ARBA00023230"/>
    </source>
</evidence>
<dbReference type="SMART" id="SM00564">
    <property type="entry name" value="PQQ"/>
    <property type="match status" value="2"/>
</dbReference>
<name>A0ABR1B9V8_POLSC</name>
<sequence length="950" mass="107791">MTQPLYIQSICLFCFLLLFFRNVSTTSEDSLTYRDLAETSSRLVIVSTLDGKVTALNPNNKGSVAWAIHPGSESMLSSSIHKLELSNYGHLVRMIPSLDGGLYRFNGENIEVVPVTSDYLLQSSMKYSDDLVISGGKETHTFGVSLQTGNTIYECSMKNCGNVSHSTDVGDVLVIQRRAQTVRAVEPRTGTEKWNFSVAQHELKLITECHSFQNEGTDYMLRVVIPEGIIYAADTQKPDNILWKQKLNSPIINVWEIRKGKLIQVDLFSSQVSVGKPAVPPSIYIGMYHKQLYIQESNIMLRKRHEVTLKTNQNVIVKESNYPVIPWKPILAMNLGNELTWEQDEVTKNSDNSLDDPSQRQTTALSVLYASPYVDGNGFFLYSEEDLQKLTYCNASEEDITIEEEPAIDSSSESKKVVEYSESNNTVEIVVVSFWYYWKEVLVISATTALICNLMIQGTYMRWKFKDRSSSTGTSGSKTETVIAEKESGVVTHVIELENDSKLNGTQEYTSRYLMDFEPVACLGKGGFGVVFEAKNKIDDCHYAIKRILLPRRQESRDRVLREVKALAKLDHHHIVRYFNAWTECPPSGWQEKKDRLWLDTSSELWLSNMSSPLRPATYSTPSNIIEDSGSEFNDDSKMESSMLKKELLSDISDSFVVFGETSVDIETKSRNVSNNISDIVTFDHGEEESDDTVSSVLAPVSCPLPLKMEKSDGPISKVYLFIQMQLCQRNSLRDWLIVNEERNYDHVLGIFEQILQAVEHVHLHGLIHRDLKPSNIFFSLDNQIKVGDFGLVTAMTEGDTQISKIENIQAGVQLDKHTAQVGTQLYMSPEQLLGKPYNYKVDIYSLGLILFELLVPFGTQMERIRILQDVKKDTYPTSFKKAHNREYELLRLMLSDSPEERPTTYGIRARLPLAQENVEKKWHFELPGRKSPSTKILSGSYRKEDLVFT</sequence>
<dbReference type="InterPro" id="IPR015943">
    <property type="entry name" value="WD40/YVTN_repeat-like_dom_sf"/>
</dbReference>
<comment type="caution">
    <text evidence="16">The sequence shown here is derived from an EMBL/GenBank/DDBJ whole genome shotgun (WGS) entry which is preliminary data.</text>
</comment>
<dbReference type="InterPro" id="IPR017441">
    <property type="entry name" value="Protein_kinase_ATP_BS"/>
</dbReference>
<dbReference type="PANTHER" id="PTHR11042:SF91">
    <property type="entry name" value="EUKARYOTIC TRANSLATION INITIATION FACTOR 2-ALPHA KINASE"/>
    <property type="match status" value="1"/>
</dbReference>
<proteinExistence type="inferred from homology"/>
<dbReference type="Pfam" id="PF00069">
    <property type="entry name" value="Pkinase"/>
    <property type="match status" value="2"/>
</dbReference>
<evidence type="ECO:0000313" key="17">
    <source>
        <dbReference type="Proteomes" id="UP001359485"/>
    </source>
</evidence>
<comment type="similarity">
    <text evidence="11">Belongs to the protein kinase superfamily. Ser/Thr protein kinase family. GCN2 subfamily.</text>
</comment>
<evidence type="ECO:0000256" key="7">
    <source>
        <dbReference type="ARBA" id="ARBA00022845"/>
    </source>
</evidence>
<evidence type="ECO:0000256" key="11">
    <source>
        <dbReference type="ARBA" id="ARBA00037982"/>
    </source>
</evidence>
<dbReference type="Proteomes" id="UP001359485">
    <property type="component" value="Unassembled WGS sequence"/>
</dbReference>
<evidence type="ECO:0000256" key="2">
    <source>
        <dbReference type="ARBA" id="ARBA00022679"/>
    </source>
</evidence>
<evidence type="ECO:0000313" key="16">
    <source>
        <dbReference type="EMBL" id="KAK6635730.1"/>
    </source>
</evidence>
<keyword evidence="6 13" id="KW-0067">ATP-binding</keyword>
<evidence type="ECO:0000256" key="1">
    <source>
        <dbReference type="ARBA" id="ARBA00004115"/>
    </source>
</evidence>
<dbReference type="InterPro" id="IPR011009">
    <property type="entry name" value="Kinase-like_dom_sf"/>
</dbReference>
<dbReference type="SUPFAM" id="SSF56112">
    <property type="entry name" value="Protein kinase-like (PK-like)"/>
    <property type="match status" value="1"/>
</dbReference>
<keyword evidence="17" id="KW-1185">Reference proteome</keyword>
<dbReference type="PROSITE" id="PS50011">
    <property type="entry name" value="PROTEIN_KINASE_DOM"/>
    <property type="match status" value="1"/>
</dbReference>
<dbReference type="InterPro" id="IPR000719">
    <property type="entry name" value="Prot_kinase_dom"/>
</dbReference>
<keyword evidence="8" id="KW-0346">Stress response</keyword>
<dbReference type="SUPFAM" id="SSF50998">
    <property type="entry name" value="Quinoprotein alcohol dehydrogenase-like"/>
    <property type="match status" value="1"/>
</dbReference>
<evidence type="ECO:0000256" key="9">
    <source>
        <dbReference type="ARBA" id="ARBA00023180"/>
    </source>
</evidence>
<keyword evidence="10" id="KW-0834">Unfolded protein response</keyword>
<accession>A0ABR1B9V8</accession>
<dbReference type="InterPro" id="IPR018391">
    <property type="entry name" value="PQQ_b-propeller_rpt"/>
</dbReference>
<feature type="binding site" evidence="13">
    <location>
        <position position="546"/>
    </location>
    <ligand>
        <name>ATP</name>
        <dbReference type="ChEBI" id="CHEBI:30616"/>
    </ligand>
</feature>
<keyword evidence="2" id="KW-0808">Transferase</keyword>
<evidence type="ECO:0000256" key="8">
    <source>
        <dbReference type="ARBA" id="ARBA00023016"/>
    </source>
</evidence>
<evidence type="ECO:0000256" key="13">
    <source>
        <dbReference type="PROSITE-ProRule" id="PRU10141"/>
    </source>
</evidence>
<evidence type="ECO:0000259" key="15">
    <source>
        <dbReference type="PROSITE" id="PS50011"/>
    </source>
</evidence>
<organism evidence="16 17">
    <name type="scientific">Polyplax serrata</name>
    <name type="common">Common mouse louse</name>
    <dbReference type="NCBI Taxonomy" id="468196"/>
    <lineage>
        <taxon>Eukaryota</taxon>
        <taxon>Metazoa</taxon>
        <taxon>Ecdysozoa</taxon>
        <taxon>Arthropoda</taxon>
        <taxon>Hexapoda</taxon>
        <taxon>Insecta</taxon>
        <taxon>Pterygota</taxon>
        <taxon>Neoptera</taxon>
        <taxon>Paraneoptera</taxon>
        <taxon>Psocodea</taxon>
        <taxon>Troctomorpha</taxon>
        <taxon>Phthiraptera</taxon>
        <taxon>Anoplura</taxon>
        <taxon>Polyplacidae</taxon>
        <taxon>Polyplax</taxon>
    </lineage>
</organism>
<evidence type="ECO:0000256" key="6">
    <source>
        <dbReference type="ARBA" id="ARBA00022840"/>
    </source>
</evidence>
<evidence type="ECO:0000256" key="5">
    <source>
        <dbReference type="ARBA" id="ARBA00022824"/>
    </source>
</evidence>
<keyword evidence="3 13" id="KW-0547">Nucleotide-binding</keyword>
<dbReference type="InterPro" id="IPR011047">
    <property type="entry name" value="Quinoprotein_ADH-like_sf"/>
</dbReference>
<dbReference type="InterPro" id="IPR050339">
    <property type="entry name" value="CC_SR_Kinase"/>
</dbReference>
<keyword evidence="4" id="KW-0418">Kinase</keyword>
<evidence type="ECO:0000256" key="14">
    <source>
        <dbReference type="SAM" id="SignalP"/>
    </source>
</evidence>
<feature type="signal peptide" evidence="14">
    <location>
        <begin position="1"/>
        <end position="25"/>
    </location>
</feature>
<reference evidence="16 17" key="1">
    <citation type="submission" date="2023-09" db="EMBL/GenBank/DDBJ databases">
        <title>Genomes of two closely related lineages of the louse Polyplax serrata with different host specificities.</title>
        <authorList>
            <person name="Martinu J."/>
            <person name="Tarabai H."/>
            <person name="Stefka J."/>
            <person name="Hypsa V."/>
        </authorList>
    </citation>
    <scope>NUCLEOTIDE SEQUENCE [LARGE SCALE GENOMIC DNA]</scope>
    <source>
        <strain evidence="16">98ZLc_SE</strain>
    </source>
</reference>
<dbReference type="EMBL" id="JAWJWF010000003">
    <property type="protein sequence ID" value="KAK6635730.1"/>
    <property type="molecule type" value="Genomic_DNA"/>
</dbReference>
<dbReference type="SMART" id="SM00220">
    <property type="entry name" value="S_TKc"/>
    <property type="match status" value="1"/>
</dbReference>
<dbReference type="PROSITE" id="PS00107">
    <property type="entry name" value="PROTEIN_KINASE_ATP"/>
    <property type="match status" value="1"/>
</dbReference>
<keyword evidence="14" id="KW-0732">Signal</keyword>
<dbReference type="InterPro" id="IPR008271">
    <property type="entry name" value="Ser/Thr_kinase_AS"/>
</dbReference>
<keyword evidence="9" id="KW-0325">Glycoprotein</keyword>
<protein>
    <recommendedName>
        <fullName evidence="12">PRKR-like endoplasmic reticulum kinase</fullName>
    </recommendedName>
</protein>
<dbReference type="PROSITE" id="PS00108">
    <property type="entry name" value="PROTEIN_KINASE_ST"/>
    <property type="match status" value="1"/>
</dbReference>
<evidence type="ECO:0000256" key="4">
    <source>
        <dbReference type="ARBA" id="ARBA00022777"/>
    </source>
</evidence>
<feature type="domain" description="Protein kinase" evidence="15">
    <location>
        <begin position="517"/>
        <end position="915"/>
    </location>
</feature>
<keyword evidence="7" id="KW-0810">Translation regulation</keyword>
<feature type="chain" id="PRO_5045712239" description="PRKR-like endoplasmic reticulum kinase" evidence="14">
    <location>
        <begin position="26"/>
        <end position="950"/>
    </location>
</feature>
<gene>
    <name evidence="16" type="ORF">RUM44_000984</name>
</gene>
<comment type="subcellular location">
    <subcellularLocation>
        <location evidence="1">Endoplasmic reticulum membrane</location>
        <topology evidence="1">Single-pass type I membrane protein</topology>
    </subcellularLocation>
</comment>
<evidence type="ECO:0000256" key="12">
    <source>
        <dbReference type="ARBA" id="ARBA00041500"/>
    </source>
</evidence>
<dbReference type="PANTHER" id="PTHR11042">
    <property type="entry name" value="EUKARYOTIC TRANSLATION INITIATION FACTOR 2-ALPHA KINASE EIF2-ALPHA KINASE -RELATED"/>
    <property type="match status" value="1"/>
</dbReference>